<dbReference type="OrthoDB" id="3491081at2759"/>
<gene>
    <name evidence="1" type="ORF">OCU04_003222</name>
</gene>
<evidence type="ECO:0000313" key="2">
    <source>
        <dbReference type="Proteomes" id="UP001152300"/>
    </source>
</evidence>
<evidence type="ECO:0000313" key="1">
    <source>
        <dbReference type="EMBL" id="KAJ8067612.1"/>
    </source>
</evidence>
<name>A0A9X0ARH9_9HELO</name>
<comment type="caution">
    <text evidence="1">The sequence shown here is derived from an EMBL/GenBank/DDBJ whole genome shotgun (WGS) entry which is preliminary data.</text>
</comment>
<sequence length="137" mass="15211">MNNSTLFVYDVEGADLYPYYKADDDIFKRLGGELVDILLPLCLLCGKSRREIIDVCTPSCIEIAYLASELNLIIKARPHSPVTFYSPVRGDIVSPDNAHLFGDDREMHGEVQITLMLGIKPAGNLSVNVMSLHELSL</sequence>
<dbReference type="AlphaFoldDB" id="A0A9X0ARH9"/>
<dbReference type="Proteomes" id="UP001152300">
    <property type="component" value="Unassembled WGS sequence"/>
</dbReference>
<protein>
    <submittedName>
        <fullName evidence="1">Uncharacterized protein</fullName>
    </submittedName>
</protein>
<proteinExistence type="predicted"/>
<accession>A0A9X0ARH9</accession>
<dbReference type="EMBL" id="JAPEIS010000003">
    <property type="protein sequence ID" value="KAJ8067612.1"/>
    <property type="molecule type" value="Genomic_DNA"/>
</dbReference>
<keyword evidence="2" id="KW-1185">Reference proteome</keyword>
<organism evidence="1 2">
    <name type="scientific">Sclerotinia nivalis</name>
    <dbReference type="NCBI Taxonomy" id="352851"/>
    <lineage>
        <taxon>Eukaryota</taxon>
        <taxon>Fungi</taxon>
        <taxon>Dikarya</taxon>
        <taxon>Ascomycota</taxon>
        <taxon>Pezizomycotina</taxon>
        <taxon>Leotiomycetes</taxon>
        <taxon>Helotiales</taxon>
        <taxon>Sclerotiniaceae</taxon>
        <taxon>Sclerotinia</taxon>
    </lineage>
</organism>
<reference evidence="1" key="1">
    <citation type="submission" date="2022-11" db="EMBL/GenBank/DDBJ databases">
        <title>Genome Resource of Sclerotinia nivalis Strain SnTB1, a Plant Pathogen Isolated from American Ginseng.</title>
        <authorList>
            <person name="Fan S."/>
        </authorList>
    </citation>
    <scope>NUCLEOTIDE SEQUENCE</scope>
    <source>
        <strain evidence="1">SnTB1</strain>
    </source>
</reference>